<dbReference type="SUPFAM" id="SSF100950">
    <property type="entry name" value="NagB/RpiA/CoA transferase-like"/>
    <property type="match status" value="1"/>
</dbReference>
<dbReference type="InterPro" id="IPR036390">
    <property type="entry name" value="WH_DNA-bd_sf"/>
</dbReference>
<comment type="function">
    <text evidence="5">Repressor of the lactose catabolism operon. Galactose-6-phosphate is the inducer.</text>
</comment>
<keyword evidence="3" id="KW-0805">Transcription regulation</keyword>
<dbReference type="PANTHER" id="PTHR30363">
    <property type="entry name" value="HTH-TYPE TRANSCRIPTIONAL REGULATOR SRLR-RELATED"/>
    <property type="match status" value="1"/>
</dbReference>
<dbReference type="PANTHER" id="PTHR30363:SF4">
    <property type="entry name" value="GLYCEROL-3-PHOSPHATE REGULON REPRESSOR"/>
    <property type="match status" value="1"/>
</dbReference>
<protein>
    <recommendedName>
        <fullName evidence="1">Lactose phosphotransferase system repressor</fullName>
    </recommendedName>
</protein>
<dbReference type="PROSITE" id="PS51000">
    <property type="entry name" value="HTH_DEOR_2"/>
    <property type="match status" value="1"/>
</dbReference>
<dbReference type="InterPro" id="IPR037171">
    <property type="entry name" value="NagB/RpiA_transferase-like"/>
</dbReference>
<evidence type="ECO:0000256" key="2">
    <source>
        <dbReference type="ARBA" id="ARBA00022491"/>
    </source>
</evidence>
<dbReference type="EMBL" id="FMYF01000003">
    <property type="protein sequence ID" value="SDB81085.1"/>
    <property type="molecule type" value="Genomic_DNA"/>
</dbReference>
<evidence type="ECO:0000313" key="7">
    <source>
        <dbReference type="EMBL" id="SDB81085.1"/>
    </source>
</evidence>
<feature type="domain" description="HTH deoR-type" evidence="6">
    <location>
        <begin position="3"/>
        <end position="58"/>
    </location>
</feature>
<dbReference type="STRING" id="1577474.GA0111570_103208"/>
<dbReference type="OrthoDB" id="7688673at2"/>
<dbReference type="Gene3D" id="1.10.10.10">
    <property type="entry name" value="Winged helix-like DNA-binding domain superfamily/Winged helix DNA-binding domain"/>
    <property type="match status" value="1"/>
</dbReference>
<keyword evidence="4" id="KW-0804">Transcription</keyword>
<name>A0A1G6GH54_9ACTN</name>
<dbReference type="Gene3D" id="3.40.50.1360">
    <property type="match status" value="1"/>
</dbReference>
<proteinExistence type="predicted"/>
<dbReference type="SMART" id="SM00420">
    <property type="entry name" value="HTH_DEOR"/>
    <property type="match status" value="1"/>
</dbReference>
<accession>A0A1G6GH54</accession>
<dbReference type="SMART" id="SM01134">
    <property type="entry name" value="DeoRC"/>
    <property type="match status" value="1"/>
</dbReference>
<reference evidence="7 8" key="1">
    <citation type="submission" date="2016-06" db="EMBL/GenBank/DDBJ databases">
        <authorList>
            <person name="Olsen C.W."/>
            <person name="Carey S."/>
            <person name="Hinshaw L."/>
            <person name="Karasin A.I."/>
        </authorList>
    </citation>
    <scope>NUCLEOTIDE SEQUENCE [LARGE SCALE GENOMIC DNA]</scope>
    <source>
        <strain evidence="7 8">LZ-22</strain>
    </source>
</reference>
<dbReference type="Proteomes" id="UP000199086">
    <property type="component" value="Unassembled WGS sequence"/>
</dbReference>
<dbReference type="InterPro" id="IPR014036">
    <property type="entry name" value="DeoR-like_C"/>
</dbReference>
<dbReference type="AlphaFoldDB" id="A0A1G6GH54"/>
<gene>
    <name evidence="7" type="ORF">GA0111570_103208</name>
</gene>
<sequence>MYAEERRAAIVDAARNAGRVRVADLAEQFAVAPETIRRDLDVLEGEGALRRVHGGAIPLDGFEAHEAALPDREVENAEAKRAIAAAALTYVPASDGTIVLDAGSTTGALASALVQQPRAYSGLSVVTNSVPAALALTAVEQHTVLMLGGTVRAVTQATVGPTTLELLGRVRVDVVFLGTNGISAGFGLTTPDAAEAAVKRGMVAVARRRVVLADQTKFGHDFFIRFAALKDLDVLITDAKPTGSLASALSDNDIEVVVA</sequence>
<dbReference type="InterPro" id="IPR036388">
    <property type="entry name" value="WH-like_DNA-bd_sf"/>
</dbReference>
<dbReference type="Pfam" id="PF00455">
    <property type="entry name" value="DeoRC"/>
    <property type="match status" value="1"/>
</dbReference>
<evidence type="ECO:0000256" key="5">
    <source>
        <dbReference type="ARBA" id="ARBA00024937"/>
    </source>
</evidence>
<keyword evidence="8" id="KW-1185">Reference proteome</keyword>
<dbReference type="InterPro" id="IPR001034">
    <property type="entry name" value="DeoR_HTH"/>
</dbReference>
<dbReference type="GO" id="GO:0003700">
    <property type="term" value="F:DNA-binding transcription factor activity"/>
    <property type="evidence" value="ECO:0007669"/>
    <property type="project" value="InterPro"/>
</dbReference>
<dbReference type="PROSITE" id="PS50890">
    <property type="entry name" value="PUA"/>
    <property type="match status" value="1"/>
</dbReference>
<evidence type="ECO:0000256" key="1">
    <source>
        <dbReference type="ARBA" id="ARBA00021390"/>
    </source>
</evidence>
<evidence type="ECO:0000259" key="6">
    <source>
        <dbReference type="PROSITE" id="PS51000"/>
    </source>
</evidence>
<keyword evidence="2" id="KW-0678">Repressor</keyword>
<evidence type="ECO:0000313" key="8">
    <source>
        <dbReference type="Proteomes" id="UP000199086"/>
    </source>
</evidence>
<dbReference type="PRINTS" id="PR00037">
    <property type="entry name" value="HTHLACR"/>
</dbReference>
<evidence type="ECO:0000256" key="4">
    <source>
        <dbReference type="ARBA" id="ARBA00023163"/>
    </source>
</evidence>
<evidence type="ECO:0000256" key="3">
    <source>
        <dbReference type="ARBA" id="ARBA00023015"/>
    </source>
</evidence>
<dbReference type="Pfam" id="PF08220">
    <property type="entry name" value="HTH_DeoR"/>
    <property type="match status" value="1"/>
</dbReference>
<dbReference type="RefSeq" id="WP_092607712.1">
    <property type="nucleotide sequence ID" value="NZ_FMYF01000003.1"/>
</dbReference>
<dbReference type="SUPFAM" id="SSF46785">
    <property type="entry name" value="Winged helix' DNA-binding domain"/>
    <property type="match status" value="1"/>
</dbReference>
<dbReference type="InterPro" id="IPR050313">
    <property type="entry name" value="Carb_Metab_HTH_regulators"/>
</dbReference>
<organism evidence="7 8">
    <name type="scientific">Raineyella antarctica</name>
    <dbReference type="NCBI Taxonomy" id="1577474"/>
    <lineage>
        <taxon>Bacteria</taxon>
        <taxon>Bacillati</taxon>
        <taxon>Actinomycetota</taxon>
        <taxon>Actinomycetes</taxon>
        <taxon>Propionibacteriales</taxon>
        <taxon>Propionibacteriaceae</taxon>
        <taxon>Raineyella</taxon>
    </lineage>
</organism>